<dbReference type="RefSeq" id="XP_035682728.1">
    <property type="nucleotide sequence ID" value="XM_035826835.1"/>
</dbReference>
<dbReference type="Gene3D" id="6.10.140.2190">
    <property type="match status" value="2"/>
</dbReference>
<dbReference type="InterPro" id="IPR005492">
    <property type="entry name" value="EPTP"/>
</dbReference>
<dbReference type="Pfam" id="PF03736">
    <property type="entry name" value="EPTP"/>
    <property type="match status" value="1"/>
</dbReference>
<dbReference type="InterPro" id="IPR000421">
    <property type="entry name" value="FA58C"/>
</dbReference>
<dbReference type="PROSITE" id="PS51092">
    <property type="entry name" value="FN2_2"/>
    <property type="match status" value="1"/>
</dbReference>
<dbReference type="OMA" id="INSEMFM"/>
<dbReference type="InterPro" id="IPR009039">
    <property type="entry name" value="EAR"/>
</dbReference>
<dbReference type="Pfam" id="PF00754">
    <property type="entry name" value="F5_F8_type_C"/>
    <property type="match status" value="1"/>
</dbReference>
<keyword evidence="4 8" id="KW-0732">Signal</keyword>
<name>A0A9J7LI82_BRAFL</name>
<dbReference type="KEGG" id="bfo:118420096"/>
<comment type="subcellular location">
    <subcellularLocation>
        <location evidence="1">Secreted</location>
    </subcellularLocation>
</comment>
<dbReference type="PROSITE" id="PS01285">
    <property type="entry name" value="FA58C_1"/>
    <property type="match status" value="1"/>
</dbReference>
<evidence type="ECO:0000313" key="12">
    <source>
        <dbReference type="RefSeq" id="XP_035682728.1"/>
    </source>
</evidence>
<comment type="similarity">
    <text evidence="2">Belongs to the seminal plasma protein family.</text>
</comment>
<dbReference type="GO" id="GO:0005576">
    <property type="term" value="C:extracellular region"/>
    <property type="evidence" value="ECO:0007669"/>
    <property type="project" value="UniProtKB-SubCell"/>
</dbReference>
<dbReference type="GeneID" id="118420096"/>
<keyword evidence="6" id="KW-1015">Disulfide bond</keyword>
<dbReference type="GO" id="GO:0009986">
    <property type="term" value="C:cell surface"/>
    <property type="evidence" value="ECO:0000318"/>
    <property type="project" value="GO_Central"/>
</dbReference>
<organism evidence="11 12">
    <name type="scientific">Branchiostoma floridae</name>
    <name type="common">Florida lancelet</name>
    <name type="synonym">Amphioxus</name>
    <dbReference type="NCBI Taxonomy" id="7739"/>
    <lineage>
        <taxon>Eukaryota</taxon>
        <taxon>Metazoa</taxon>
        <taxon>Chordata</taxon>
        <taxon>Cephalochordata</taxon>
        <taxon>Leptocardii</taxon>
        <taxon>Amphioxiformes</taxon>
        <taxon>Branchiostomatidae</taxon>
        <taxon>Branchiostoma</taxon>
    </lineage>
</organism>
<feature type="signal peptide" evidence="8">
    <location>
        <begin position="1"/>
        <end position="16"/>
    </location>
</feature>
<dbReference type="InterPro" id="IPR000562">
    <property type="entry name" value="FN_type2_dom"/>
</dbReference>
<dbReference type="Gene3D" id="2.60.120.260">
    <property type="entry name" value="Galactose-binding domain-like"/>
    <property type="match status" value="1"/>
</dbReference>
<dbReference type="Pfam" id="PF00040">
    <property type="entry name" value="fn2"/>
    <property type="match status" value="1"/>
</dbReference>
<dbReference type="Gene3D" id="2.10.10.10">
    <property type="entry name" value="Fibronectin, type II, collagen-binding"/>
    <property type="match status" value="1"/>
</dbReference>
<dbReference type="SMART" id="SM00231">
    <property type="entry name" value="FA58C"/>
    <property type="match status" value="1"/>
</dbReference>
<reference evidence="12" key="2">
    <citation type="submission" date="2025-08" db="UniProtKB">
        <authorList>
            <consortium name="RefSeq"/>
        </authorList>
    </citation>
    <scope>IDENTIFICATION</scope>
    <source>
        <strain evidence="12">S238N-H82</strain>
        <tissue evidence="12">Testes</tissue>
    </source>
</reference>
<evidence type="ECO:0000256" key="5">
    <source>
        <dbReference type="ARBA" id="ARBA00022737"/>
    </source>
</evidence>
<feature type="chain" id="PRO_5039890077" evidence="8">
    <location>
        <begin position="17"/>
        <end position="1833"/>
    </location>
</feature>
<keyword evidence="11" id="KW-1185">Reference proteome</keyword>
<dbReference type="InterPro" id="IPR051666">
    <property type="entry name" value="SP_Capacitation_Regulator"/>
</dbReference>
<dbReference type="OrthoDB" id="10016448at2759"/>
<evidence type="ECO:0000256" key="3">
    <source>
        <dbReference type="ARBA" id="ARBA00022525"/>
    </source>
</evidence>
<dbReference type="GO" id="GO:0008201">
    <property type="term" value="F:heparin binding"/>
    <property type="evidence" value="ECO:0000318"/>
    <property type="project" value="GO_Central"/>
</dbReference>
<dbReference type="PANTHER" id="PTHR22918">
    <property type="entry name" value="SEMINAL PLASMA PROTEIN"/>
    <property type="match status" value="1"/>
</dbReference>
<dbReference type="PANTHER" id="PTHR22918:SF6">
    <property type="entry name" value="EG:8D8.1 PROTEIN-RELATED"/>
    <property type="match status" value="1"/>
</dbReference>
<dbReference type="InterPro" id="IPR013806">
    <property type="entry name" value="Kringle-like"/>
</dbReference>
<dbReference type="InterPro" id="IPR008979">
    <property type="entry name" value="Galactose-bd-like_sf"/>
</dbReference>
<feature type="domain" description="F5/8 type C" evidence="9">
    <location>
        <begin position="154"/>
        <end position="317"/>
    </location>
</feature>
<dbReference type="InterPro" id="IPR036943">
    <property type="entry name" value="FN_type2_sf"/>
</dbReference>
<evidence type="ECO:0000313" key="11">
    <source>
        <dbReference type="Proteomes" id="UP000001554"/>
    </source>
</evidence>
<evidence type="ECO:0000256" key="8">
    <source>
        <dbReference type="SAM" id="SignalP"/>
    </source>
</evidence>
<reference evidence="11" key="1">
    <citation type="journal article" date="2020" name="Nat. Ecol. Evol.">
        <title>Deeply conserved synteny resolves early events in vertebrate evolution.</title>
        <authorList>
            <person name="Simakov O."/>
            <person name="Marletaz F."/>
            <person name="Yue J.X."/>
            <person name="O'Connell B."/>
            <person name="Jenkins J."/>
            <person name="Brandt A."/>
            <person name="Calef R."/>
            <person name="Tung C.H."/>
            <person name="Huang T.K."/>
            <person name="Schmutz J."/>
            <person name="Satoh N."/>
            <person name="Yu J.K."/>
            <person name="Putnam N.H."/>
            <person name="Green R.E."/>
            <person name="Rokhsar D.S."/>
        </authorList>
    </citation>
    <scope>NUCLEOTIDE SEQUENCE [LARGE SCALE GENOMIC DNA]</scope>
    <source>
        <strain evidence="11">S238N-H82</strain>
    </source>
</reference>
<dbReference type="PROSITE" id="PS50912">
    <property type="entry name" value="EAR"/>
    <property type="match status" value="1"/>
</dbReference>
<evidence type="ECO:0000256" key="6">
    <source>
        <dbReference type="ARBA" id="ARBA00023157"/>
    </source>
</evidence>
<keyword evidence="5" id="KW-0677">Repeat</keyword>
<sequence length="1833" mass="200111">MQLILCTLLLSWQAAATLSGHDATPLSTAEDLLKTELRNFKLELARSESMLLGKLPIPLQRPSRSADITASNLYHPFSFPTEAGSHRDIAVEDVVVDQSFYTPGVTDLEYLEYSGQKFITMVTGDGKAEVYLLNMTTGHFSWTAELDISGGGDAPHNRFLGVSTGEIPNSRIKASSSKSRFHQAHQARLHLQETTRTAGAWVAGENNRRQWLQVDLGQVTQVTGIITQGRNYHLRNADGSHLEYVTHFKVQFTNDGTTFTTYKDKSGNDVVFDGNSDRDTPQVNMFVQNGPITAQYIRVVPVQWKNNIAMRIELLGEKESVKQLRYFSAASNCHGEGDPAVRQYCAVLSDNTLRIYDVIMPFFFLMQTPVQTLHFSYQARGLHLFHIPQQGPTDPLYLLVLPAKGAMVPTVDGQLTVPIYSWQRDTESQCLFHHMSSDPVIPETGQDAESFLINSEMFMVIAHHSDSQGEISSESTVLKYNQHNAVFQHLQSLDVKGAVDVEYFRIGQDPYLALAAGSGTAEARPGEVQSSYIFKWNGYHFELLQTISVNGGQKFESVSVPSSEKTKLLSLVHHGTIHSSHSTTSIFQYRNQNRQFELVQQQLPVGQSHPGDAPADIVSLVHQGKSYLAVARGSWTTLYRLDVADKLLPSVVKVEKQKILDSISELKQNISELSSSVQTLSARVEDDTLTKTGDQVITGTKTFTGNVTIRHLVAKNITVGTTVVDAPETSMYGEGLVAMETIKAQVGEQQAAIESIKGRLQDAVATDKAQKIPNHLVLEDKVVLNGDLSAQKITVKMINELNIPQLQQEAVRLDREAEMNGSLTVHGDVVIMENLNVDGTYNEVDLSSDAMTVATPQNITGLVTFTNNVMVAGDLELAGTLNGVDLSEEVVTLAGNHSITGKKTFLDNLYLRGDVVLADGSTVDGIDVVQLSENVMTTQGDQIITGSKTVTGDLTLLSNLAITGNVNDIDVSDMDERAVKLDEPADVTGHKTFVDDVEVHGDVELSGRLNGVDLWEDLVILRDDPDCSFPFDYLNKTYDSRTMDDGQQPWCSLVPVLEEGQESWKYCPGVITGYKTFSGNVTVLGDLYVTGTVDGIHLPEDIVTLTGDHNITGMKTFNGGITVIRDVTVAGTVDGVDLRQLQENVVTLTTDQVITGQYTFQGEVNITENMHVSGEVDGVDLSELAEDVVYINYSDVQEVESQKIFSEDVNVTEELTVTGTINGFNMEEDFVHNTENQTITGHKTFTAPVTIYGDLTVKGTIDGVNLTTLQQDMVTLSGDQIIRGHKTFSSSIIVENDLIMGEGCTLNGIDLSEDAVLLNGSQTIAGTKVFQNGMVVEGALTVEGSLHVEGQVDGVNLQDFADNRVTLWTDQVISGRKNFTDDVIVEGDAVVNGTLNGLNLQEFVEDMMLSSVPQSVTGRKVFLGQVTVEGDVITNGTVDGVDLAELMGQVIYLDKEYNITGNKIFSDPVVIQGDLFVQELVDGVNITQLKQDMVYNTGTPQVITGTITFLDGFHVEGDIHVLDMVQGMDISEELWTVSADQVISGQYVFQGYVTVHQDMEIQDTVNGLDLSEDVLQWMTLDDPQDVFGNITFESDVFVTHNLEVTGTISGVDLSKCVEDAVMVAGDNIISGSKHFLGPVTVHGDLFVENVNEVNWPDFVGNIVTIHGDEEITGSKTFLGEVVMNSTVTVHGHLWCGGMVDGVDLTLMQEEAIYLDRQQQVTGCKSFSSPDGLVVEGNVIIHGNVNSISMADVVMTSRAQMITGEKTFLNGIEVKGNIQLTGLLDGVNLVEAEADSLKISGNQIVRGKKVFLSDVTVMGDVSMTDGVQLNGLDS</sequence>
<proteinExistence type="inferred from homology"/>
<comment type="caution">
    <text evidence="7">Lacks conserved residue(s) required for the propagation of feature annotation.</text>
</comment>
<feature type="domain" description="Fibronectin type-II" evidence="10">
    <location>
        <begin position="1022"/>
        <end position="1069"/>
    </location>
</feature>
<protein>
    <submittedName>
        <fullName evidence="12">Uncharacterized protein LOC118420096</fullName>
    </submittedName>
</protein>
<dbReference type="SUPFAM" id="SSF49785">
    <property type="entry name" value="Galactose-binding domain-like"/>
    <property type="match status" value="1"/>
</dbReference>
<dbReference type="CDD" id="cd00057">
    <property type="entry name" value="FA58C"/>
    <property type="match status" value="1"/>
</dbReference>
<accession>A0A9J7LI82</accession>
<evidence type="ECO:0000256" key="7">
    <source>
        <dbReference type="PROSITE-ProRule" id="PRU00479"/>
    </source>
</evidence>
<dbReference type="SUPFAM" id="SSF57440">
    <property type="entry name" value="Kringle-like"/>
    <property type="match status" value="1"/>
</dbReference>
<dbReference type="Proteomes" id="UP000001554">
    <property type="component" value="Chromosome 1"/>
</dbReference>
<evidence type="ECO:0000256" key="4">
    <source>
        <dbReference type="ARBA" id="ARBA00022729"/>
    </source>
</evidence>
<evidence type="ECO:0000256" key="1">
    <source>
        <dbReference type="ARBA" id="ARBA00004613"/>
    </source>
</evidence>
<keyword evidence="3" id="KW-0964">Secreted</keyword>
<dbReference type="PROSITE" id="PS50022">
    <property type="entry name" value="FA58C_3"/>
    <property type="match status" value="1"/>
</dbReference>
<evidence type="ECO:0000256" key="2">
    <source>
        <dbReference type="ARBA" id="ARBA00010011"/>
    </source>
</evidence>
<gene>
    <name evidence="12" type="primary">LOC118420096</name>
</gene>
<evidence type="ECO:0000259" key="10">
    <source>
        <dbReference type="PROSITE" id="PS51092"/>
    </source>
</evidence>
<dbReference type="FunFam" id="2.60.120.260:FF:000002">
    <property type="entry name" value="Coagulation factor VIII"/>
    <property type="match status" value="1"/>
</dbReference>
<evidence type="ECO:0000259" key="9">
    <source>
        <dbReference type="PROSITE" id="PS50022"/>
    </source>
</evidence>
<dbReference type="SMART" id="SM00059">
    <property type="entry name" value="FN2"/>
    <property type="match status" value="1"/>
</dbReference>